<dbReference type="Proteomes" id="UP000094256">
    <property type="component" value="Chromosome"/>
</dbReference>
<keyword evidence="4" id="KW-1185">Reference proteome</keyword>
<evidence type="ECO:0000313" key="3">
    <source>
        <dbReference type="EMBL" id="AOH86794.1"/>
    </source>
</evidence>
<feature type="compositionally biased region" description="Low complexity" evidence="1">
    <location>
        <begin position="405"/>
        <end position="417"/>
    </location>
</feature>
<sequence length="428" mass="46338">MRCLLAFVAFVAVVAPALLVHYGPHVVVVHNRLIRVPRHRVVPKAELPPVEPVAFQDLAPADARAYNATVPFSTGPNPAARPFHLVGTPEQQARATDCMAAAMLYEAGDDGEGQRAVGQVIINRVRHPAFPKTICGVVFQGSERTTGCQFTFTCDGALVRHGWRPEQWVRARTQAALSLGGQVYAPVGHATHYHTDWVVPYWQSSLDKVAAVHSHLFFRWSGWWGTPPAFNRTVSPDEPIIRALAPYSDAHKTGAALVAAQATAAEVTVAALAPEALPVPLASDSETFLITIDPHLPPESFALLATRACGERPRCKLMAWTDRARTPTAMPLDAAQIDQMAFSYMRDRAFHYDKTLWNCATFKRPQPSECMKTQVLLPRDSAPKAAATPAAPAAETLPGVRRKPAAGTAPTALATPAKPDSPLTAESR</sequence>
<evidence type="ECO:0000259" key="2">
    <source>
        <dbReference type="Pfam" id="PF07486"/>
    </source>
</evidence>
<dbReference type="KEGG" id="span:AWL63_13935"/>
<name>A0A1B3ZH94_9SPHN</name>
<feature type="compositionally biased region" description="Low complexity" evidence="1">
    <location>
        <begin position="383"/>
        <end position="394"/>
    </location>
</feature>
<gene>
    <name evidence="3" type="ORF">AWL63_13935</name>
</gene>
<dbReference type="AlphaFoldDB" id="A0A1B3ZH94"/>
<protein>
    <submittedName>
        <fullName evidence="3">SleB-like protein</fullName>
    </submittedName>
</protein>
<proteinExistence type="predicted"/>
<dbReference type="EMBL" id="CP014168">
    <property type="protein sequence ID" value="AOH86794.1"/>
    <property type="molecule type" value="Genomic_DNA"/>
</dbReference>
<organism evidence="3 4">
    <name type="scientific">Sphingomonas panacis</name>
    <dbReference type="NCBI Taxonomy" id="1560345"/>
    <lineage>
        <taxon>Bacteria</taxon>
        <taxon>Pseudomonadati</taxon>
        <taxon>Pseudomonadota</taxon>
        <taxon>Alphaproteobacteria</taxon>
        <taxon>Sphingomonadales</taxon>
        <taxon>Sphingomonadaceae</taxon>
        <taxon>Sphingomonas</taxon>
    </lineage>
</organism>
<evidence type="ECO:0000256" key="1">
    <source>
        <dbReference type="SAM" id="MobiDB-lite"/>
    </source>
</evidence>
<dbReference type="Gene3D" id="1.10.10.2520">
    <property type="entry name" value="Cell wall hydrolase SleB, domain 1"/>
    <property type="match status" value="1"/>
</dbReference>
<evidence type="ECO:0000313" key="4">
    <source>
        <dbReference type="Proteomes" id="UP000094256"/>
    </source>
</evidence>
<dbReference type="STRING" id="1560345.AWL63_13935"/>
<dbReference type="GO" id="GO:0016787">
    <property type="term" value="F:hydrolase activity"/>
    <property type="evidence" value="ECO:0007669"/>
    <property type="project" value="InterPro"/>
</dbReference>
<dbReference type="InterPro" id="IPR042047">
    <property type="entry name" value="SleB_dom1"/>
</dbReference>
<feature type="domain" description="Cell wall hydrolase SleB" evidence="2">
    <location>
        <begin position="109"/>
        <end position="218"/>
    </location>
</feature>
<dbReference type="Pfam" id="PF07486">
    <property type="entry name" value="Hydrolase_2"/>
    <property type="match status" value="1"/>
</dbReference>
<reference evidence="3 4" key="1">
    <citation type="submission" date="2016-01" db="EMBL/GenBank/DDBJ databases">
        <title>Complete genome and mega plasmid sequence of Sphingomonas panacis DCY99 elicits systemic resistance in rice to Xanthomonas oryzae.</title>
        <authorList>
            <person name="Kim Y.J."/>
            <person name="Yang D.C."/>
            <person name="Sing P."/>
        </authorList>
    </citation>
    <scope>NUCLEOTIDE SEQUENCE [LARGE SCALE GENOMIC DNA]</scope>
    <source>
        <strain evidence="3 4">DCY99</strain>
    </source>
</reference>
<accession>A0A1B3ZH94</accession>
<dbReference type="InterPro" id="IPR011105">
    <property type="entry name" value="Cell_wall_hydrolase_SleB"/>
</dbReference>
<feature type="region of interest" description="Disordered" evidence="1">
    <location>
        <begin position="381"/>
        <end position="428"/>
    </location>
</feature>